<name>A0ABU6HHR5_9RHOB</name>
<evidence type="ECO:0000259" key="4">
    <source>
        <dbReference type="PROSITE" id="PS50887"/>
    </source>
</evidence>
<keyword evidence="6" id="KW-1185">Reference proteome</keyword>
<dbReference type="SUPFAM" id="SSF52172">
    <property type="entry name" value="CheY-like"/>
    <property type="match status" value="1"/>
</dbReference>
<organism evidence="5 6">
    <name type="scientific">Mesobacterium hydrothermale</name>
    <dbReference type="NCBI Taxonomy" id="3111907"/>
    <lineage>
        <taxon>Bacteria</taxon>
        <taxon>Pseudomonadati</taxon>
        <taxon>Pseudomonadota</taxon>
        <taxon>Alphaproteobacteria</taxon>
        <taxon>Rhodobacterales</taxon>
        <taxon>Roseobacteraceae</taxon>
        <taxon>Mesobacterium</taxon>
    </lineage>
</organism>
<dbReference type="InterPro" id="IPR000160">
    <property type="entry name" value="GGDEF_dom"/>
</dbReference>
<dbReference type="Pfam" id="PF00072">
    <property type="entry name" value="Response_reg"/>
    <property type="match status" value="1"/>
</dbReference>
<dbReference type="SMART" id="SM00448">
    <property type="entry name" value="REC"/>
    <property type="match status" value="1"/>
</dbReference>
<dbReference type="NCBIfam" id="TIGR00254">
    <property type="entry name" value="GGDEF"/>
    <property type="match status" value="1"/>
</dbReference>
<dbReference type="GO" id="GO:0052621">
    <property type="term" value="F:diguanylate cyclase activity"/>
    <property type="evidence" value="ECO:0007669"/>
    <property type="project" value="UniProtKB-EC"/>
</dbReference>
<proteinExistence type="predicted"/>
<accession>A0ABU6HHR5</accession>
<comment type="caution">
    <text evidence="2">Lacks conserved residue(s) required for the propagation of feature annotation.</text>
</comment>
<keyword evidence="1" id="KW-0238">DNA-binding</keyword>
<dbReference type="SUPFAM" id="SSF55073">
    <property type="entry name" value="Nucleotide cyclase"/>
    <property type="match status" value="1"/>
</dbReference>
<gene>
    <name evidence="5" type="ORF">VK792_11350</name>
</gene>
<keyword evidence="5" id="KW-0808">Transferase</keyword>
<reference evidence="5 6" key="1">
    <citation type="submission" date="2024-01" db="EMBL/GenBank/DDBJ databases">
        <title>Mesobacterium rodlantinim sp. nov., isolated from shallow sea hydrothermal systems off Kueishantao Island.</title>
        <authorList>
            <person name="Su Z."/>
            <person name="Tang K."/>
        </authorList>
    </citation>
    <scope>NUCLEOTIDE SEQUENCE [LARGE SCALE GENOMIC DNA]</scope>
    <source>
        <strain evidence="5 6">TK19101</strain>
    </source>
</reference>
<dbReference type="InterPro" id="IPR043128">
    <property type="entry name" value="Rev_trsase/Diguanyl_cyclase"/>
</dbReference>
<feature type="domain" description="Response regulatory" evidence="3">
    <location>
        <begin position="4"/>
        <end position="119"/>
    </location>
</feature>
<keyword evidence="5" id="KW-0548">Nucleotidyltransferase</keyword>
<evidence type="ECO:0000313" key="6">
    <source>
        <dbReference type="Proteomes" id="UP001348149"/>
    </source>
</evidence>
<dbReference type="PROSITE" id="PS50110">
    <property type="entry name" value="RESPONSE_REGULATORY"/>
    <property type="match status" value="1"/>
</dbReference>
<dbReference type="PANTHER" id="PTHR48111:SF50">
    <property type="entry name" value="KDP OPERON TRANSCRIPTIONAL REGULATORY PROTEIN KDPE"/>
    <property type="match status" value="1"/>
</dbReference>
<dbReference type="InterPro" id="IPR001789">
    <property type="entry name" value="Sig_transdc_resp-reg_receiver"/>
</dbReference>
<dbReference type="PROSITE" id="PS50887">
    <property type="entry name" value="GGDEF"/>
    <property type="match status" value="1"/>
</dbReference>
<evidence type="ECO:0000259" key="3">
    <source>
        <dbReference type="PROSITE" id="PS50110"/>
    </source>
</evidence>
<evidence type="ECO:0000256" key="2">
    <source>
        <dbReference type="PROSITE-ProRule" id="PRU00169"/>
    </source>
</evidence>
<dbReference type="InterPro" id="IPR011006">
    <property type="entry name" value="CheY-like_superfamily"/>
</dbReference>
<dbReference type="Gene3D" id="3.40.50.2300">
    <property type="match status" value="1"/>
</dbReference>
<dbReference type="EC" id="2.7.7.65" evidence="5"/>
<evidence type="ECO:0000313" key="5">
    <source>
        <dbReference type="EMBL" id="MEC3861881.1"/>
    </source>
</evidence>
<dbReference type="InterPro" id="IPR039420">
    <property type="entry name" value="WalR-like"/>
</dbReference>
<dbReference type="EMBL" id="JAYLLH010000014">
    <property type="protein sequence ID" value="MEC3861881.1"/>
    <property type="molecule type" value="Genomic_DNA"/>
</dbReference>
<dbReference type="PANTHER" id="PTHR48111">
    <property type="entry name" value="REGULATOR OF RPOS"/>
    <property type="match status" value="1"/>
</dbReference>
<sequence length="453" mass="47332">MAGRVMIVDAIAPNRIVLRSLLSSAQHTVVQATTGEEALTLARQLPPDVIISAVDLPDMTAQALFSKLRGSAQFGAIPILAVTIDTLSARISAFEAGADDVISRPLDQALLLARVRGLLRLARPDNAVPLPRLPKGLAEPGAAFVRRPRIALLSDDAGQARELAEPLCALVPGDYATATPAEFLRGALSGPPHSAVVLIPGDGTDGSALALLAELVTPRIRGQEPLVMLAPPRPDTGLAASALDIGAGDALCHGLQVEELAHRLRRLIALGPRSARQGQTTDLDPDTGLLCRQAGLSRLTELARRPVPDQGPFAVLLLRLAGVDVVLQRYGFACADTALATVAVRLRAGLRPGDLLSRFGDQSFLAVLPKTGSAETRRTALRLCHIVGEQPFACPGRQSSASLSLGAGVALSHTVAALPAEARADALLRLADAALAEVAFRDADPVRFSRPAA</sequence>
<comment type="caution">
    <text evidence="5">The sequence shown here is derived from an EMBL/GenBank/DDBJ whole genome shotgun (WGS) entry which is preliminary data.</text>
</comment>
<dbReference type="Gene3D" id="3.30.70.270">
    <property type="match status" value="1"/>
</dbReference>
<feature type="domain" description="GGDEF" evidence="4">
    <location>
        <begin position="311"/>
        <end position="451"/>
    </location>
</feature>
<dbReference type="Proteomes" id="UP001348149">
    <property type="component" value="Unassembled WGS sequence"/>
</dbReference>
<dbReference type="Pfam" id="PF00990">
    <property type="entry name" value="GGDEF"/>
    <property type="match status" value="1"/>
</dbReference>
<dbReference type="InterPro" id="IPR029787">
    <property type="entry name" value="Nucleotide_cyclase"/>
</dbReference>
<dbReference type="SMART" id="SM00267">
    <property type="entry name" value="GGDEF"/>
    <property type="match status" value="1"/>
</dbReference>
<evidence type="ECO:0000256" key="1">
    <source>
        <dbReference type="ARBA" id="ARBA00023125"/>
    </source>
</evidence>
<protein>
    <submittedName>
        <fullName evidence="5">Diguanylate cyclase</fullName>
        <ecNumber evidence="5">2.7.7.65</ecNumber>
    </submittedName>
</protein>
<dbReference type="RefSeq" id="WP_326297607.1">
    <property type="nucleotide sequence ID" value="NZ_JAYLLH010000014.1"/>
</dbReference>